<evidence type="ECO:0000313" key="2">
    <source>
        <dbReference type="EMBL" id="SOD72089.1"/>
    </source>
</evidence>
<proteinExistence type="predicted"/>
<dbReference type="SUPFAM" id="SSF52540">
    <property type="entry name" value="P-loop containing nucleoside triphosphate hydrolases"/>
    <property type="match status" value="1"/>
</dbReference>
<dbReference type="Proteomes" id="UP000219669">
    <property type="component" value="Unassembled WGS sequence"/>
</dbReference>
<dbReference type="Pfam" id="PF07693">
    <property type="entry name" value="KAP_NTPase"/>
    <property type="match status" value="1"/>
</dbReference>
<accession>A0A286EMR2</accession>
<keyword evidence="3" id="KW-1185">Reference proteome</keyword>
<sequence length="479" mass="54443">MNATFADQDDFNRRPLAEKISRLLQSDLDVSPMIIDGAWGTGKSIFCQKLINLMNETSPDTHHLVYIDAFRTDHTGEPLLVLLAEIIKVCCPVNNDDVAAQEQRKTLINKFAAGAKFSFKTLLKAGLGHLLKQDIELLSDEWEAILDDTGKELGEKAIDAGVDKSIELVTATLLQEQIESEKNLQALQQTLKEVASTKPIILFIDELDRCRPDYAIDMLEIIKHVFDIPEVKIVLITNLAQLRAAVNHRYGDIVDSHKYLDKFIRLVYTLPKKSSPNDPSVSIQYFWDKVEQSNNLKQAFSNSSYSNYYLTLIDTILDSNSVSLREIETIIRNLEIYFYLQGGTNYDFTHKILVITTILLHCLKPSLLQDLLNWRADANELARFIKGGADIKKFLPIDDGFVPKYDNVDLMMFYILLSLCRVNIENYDRHPIDTTSEPTLSQLCVNNFFRKANPALILSHTNTLITSLENEIEEILTVI</sequence>
<name>A0A286EMR2_9NEIS</name>
<dbReference type="EMBL" id="OCNF01000029">
    <property type="protein sequence ID" value="SOD72089.1"/>
    <property type="molecule type" value="Genomic_DNA"/>
</dbReference>
<feature type="domain" description="KAP NTPase" evidence="1">
    <location>
        <begin position="14"/>
        <end position="336"/>
    </location>
</feature>
<evidence type="ECO:0000259" key="1">
    <source>
        <dbReference type="Pfam" id="PF07693"/>
    </source>
</evidence>
<evidence type="ECO:0000313" key="3">
    <source>
        <dbReference type="Proteomes" id="UP000219669"/>
    </source>
</evidence>
<reference evidence="2 3" key="1">
    <citation type="submission" date="2017-09" db="EMBL/GenBank/DDBJ databases">
        <authorList>
            <person name="Ehlers B."/>
            <person name="Leendertz F.H."/>
        </authorList>
    </citation>
    <scope>NUCLEOTIDE SEQUENCE [LARGE SCALE GENOMIC DNA]</scope>
    <source>
        <strain evidence="2 3">DSM 16848</strain>
    </source>
</reference>
<dbReference type="AlphaFoldDB" id="A0A286EMR2"/>
<dbReference type="Gene3D" id="3.40.50.300">
    <property type="entry name" value="P-loop containing nucleotide triphosphate hydrolases"/>
    <property type="match status" value="1"/>
</dbReference>
<protein>
    <submittedName>
        <fullName evidence="2">KAP family P-loop domain-containing protein</fullName>
    </submittedName>
</protein>
<dbReference type="RefSeq" id="WP_179655901.1">
    <property type="nucleotide sequence ID" value="NZ_CP083931.1"/>
</dbReference>
<gene>
    <name evidence="2" type="ORF">SAMN02746062_02189</name>
</gene>
<organism evidence="2 3">
    <name type="scientific">Alysiella filiformis DSM 16848</name>
    <dbReference type="NCBI Taxonomy" id="1120981"/>
    <lineage>
        <taxon>Bacteria</taxon>
        <taxon>Pseudomonadati</taxon>
        <taxon>Pseudomonadota</taxon>
        <taxon>Betaproteobacteria</taxon>
        <taxon>Neisseriales</taxon>
        <taxon>Neisseriaceae</taxon>
        <taxon>Alysiella</taxon>
    </lineage>
</organism>
<dbReference type="InterPro" id="IPR011646">
    <property type="entry name" value="KAP_P-loop"/>
</dbReference>
<dbReference type="InterPro" id="IPR027417">
    <property type="entry name" value="P-loop_NTPase"/>
</dbReference>